<evidence type="ECO:0000313" key="2">
    <source>
        <dbReference type="Proteomes" id="UP000326061"/>
    </source>
</evidence>
<sequence>MKNEQITKKLKEFKKLIKHFIKNSLDSTDDIHALRIKCRELFSLLNDNDNLAKDIKKIISFSNDIRDIDVFFNEYLKNLPTKYKKEVEREIFLKNNERERKKKIKKLYKYLKILKVPKSVANKEEEHFAQNLVFMEFPELKRKKLHKYRIYIKKRLYIEKNSFDRDDKKIKTLTNIKDALGTINDNYNALKRLRSYDIKSKVYKKIEKYTQNQNQKIYKKLKKSL</sequence>
<dbReference type="Proteomes" id="UP000326061">
    <property type="component" value="Chromosome"/>
</dbReference>
<dbReference type="EMBL" id="CP041166">
    <property type="protein sequence ID" value="QFR43465.1"/>
    <property type="molecule type" value="Genomic_DNA"/>
</dbReference>
<dbReference type="KEGG" id="suln:FJR47_05925"/>
<name>A0AAJ4DMW0_9BACT</name>
<accession>A0AAJ4DMW0</accession>
<keyword evidence="2" id="KW-1185">Reference proteome</keyword>
<dbReference type="RefSeq" id="WP_152299528.1">
    <property type="nucleotide sequence ID" value="NZ_CP041166.1"/>
</dbReference>
<reference evidence="2" key="1">
    <citation type="submission" date="2019-06" db="EMBL/GenBank/DDBJ databases">
        <title>Sulfurimonas gotlandica sp. nov., a chemoautotrophic and psychrotolerant epsilonproteobacterium isolated from a pelagic redoxcline, and an emended description of the genus Sulfurimonas.</title>
        <authorList>
            <person name="Wang S."/>
            <person name="Jiang L."/>
            <person name="Shao Z."/>
        </authorList>
    </citation>
    <scope>NUCLEOTIDE SEQUENCE [LARGE SCALE GENOMIC DNA]</scope>
    <source>
        <strain evidence="2">1-1N</strain>
    </source>
</reference>
<dbReference type="AlphaFoldDB" id="A0AAJ4DMW0"/>
<gene>
    <name evidence="1" type="ORF">FJR47_05925</name>
</gene>
<proteinExistence type="predicted"/>
<organism evidence="1 2">
    <name type="scientific">Sulfurimonas xiamenensis</name>
    <dbReference type="NCBI Taxonomy" id="2590021"/>
    <lineage>
        <taxon>Bacteria</taxon>
        <taxon>Pseudomonadati</taxon>
        <taxon>Campylobacterota</taxon>
        <taxon>Epsilonproteobacteria</taxon>
        <taxon>Campylobacterales</taxon>
        <taxon>Sulfurimonadaceae</taxon>
        <taxon>Sulfurimonas</taxon>
    </lineage>
</organism>
<protein>
    <submittedName>
        <fullName evidence="1">CHAD domain-containing protein</fullName>
    </submittedName>
</protein>
<evidence type="ECO:0000313" key="1">
    <source>
        <dbReference type="EMBL" id="QFR43465.1"/>
    </source>
</evidence>